<evidence type="ECO:0000256" key="1">
    <source>
        <dbReference type="ARBA" id="ARBA00004429"/>
    </source>
</evidence>
<dbReference type="OrthoDB" id="9780552at2"/>
<evidence type="ECO:0000256" key="10">
    <source>
        <dbReference type="ARBA" id="ARBA00023186"/>
    </source>
</evidence>
<dbReference type="GO" id="GO:0051205">
    <property type="term" value="P:protein insertion into membrane"/>
    <property type="evidence" value="ECO:0007669"/>
    <property type="project" value="TreeGrafter"/>
</dbReference>
<feature type="transmembrane region" description="Helical" evidence="13">
    <location>
        <begin position="388"/>
        <end position="409"/>
    </location>
</feature>
<evidence type="ECO:0000256" key="3">
    <source>
        <dbReference type="ARBA" id="ARBA00015325"/>
    </source>
</evidence>
<dbReference type="GO" id="GO:0015031">
    <property type="term" value="P:protein transport"/>
    <property type="evidence" value="ECO:0007669"/>
    <property type="project" value="UniProtKB-KW"/>
</dbReference>
<dbReference type="PANTHER" id="PTHR12428">
    <property type="entry name" value="OXA1"/>
    <property type="match status" value="1"/>
</dbReference>
<evidence type="ECO:0000313" key="16">
    <source>
        <dbReference type="EMBL" id="KDA54889.1"/>
    </source>
</evidence>
<evidence type="ECO:0000256" key="4">
    <source>
        <dbReference type="ARBA" id="ARBA00022448"/>
    </source>
</evidence>
<dbReference type="GO" id="GO:0032977">
    <property type="term" value="F:membrane insertase activity"/>
    <property type="evidence" value="ECO:0007669"/>
    <property type="project" value="InterPro"/>
</dbReference>
<feature type="transmembrane region" description="Helical" evidence="13">
    <location>
        <begin position="6"/>
        <end position="23"/>
    </location>
</feature>
<dbReference type="STRING" id="1312852.EG19_03565"/>
<evidence type="ECO:0000256" key="6">
    <source>
        <dbReference type="ARBA" id="ARBA00022692"/>
    </source>
</evidence>
<gene>
    <name evidence="13" type="primary">yidC</name>
    <name evidence="16" type="ORF">EG19_03565</name>
</gene>
<comment type="function">
    <text evidence="13">Required for the insertion and/or proper folding and/or complex formation of integral membrane proteins into the membrane. Involved in integration of membrane proteins that insert both dependently and independently of the Sec translocase complex, as well as at least some lipoproteins. Aids folding of multispanning membrane proteins.</text>
</comment>
<keyword evidence="5 13" id="KW-1003">Cell membrane</keyword>
<protein>
    <recommendedName>
        <fullName evidence="3 13">Membrane protein insertase YidC</fullName>
    </recommendedName>
    <alternativeName>
        <fullName evidence="12 13">Foldase YidC</fullName>
    </alternativeName>
    <alternativeName>
        <fullName evidence="11 13">Membrane integrase YidC</fullName>
    </alternativeName>
    <alternativeName>
        <fullName evidence="13">Membrane protein YidC</fullName>
    </alternativeName>
</protein>
<dbReference type="Gene3D" id="2.70.98.90">
    <property type="match status" value="1"/>
</dbReference>
<dbReference type="Proteomes" id="UP000027284">
    <property type="component" value="Unassembled WGS sequence"/>
</dbReference>
<feature type="transmembrane region" description="Helical" evidence="13">
    <location>
        <begin position="312"/>
        <end position="331"/>
    </location>
</feature>
<dbReference type="EMBL" id="JMFG01000002">
    <property type="protein sequence ID" value="KDA54889.1"/>
    <property type="molecule type" value="Genomic_DNA"/>
</dbReference>
<proteinExistence type="inferred from homology"/>
<dbReference type="HAMAP" id="MF_01810">
    <property type="entry name" value="YidC_type1"/>
    <property type="match status" value="1"/>
</dbReference>
<dbReference type="CDD" id="cd19961">
    <property type="entry name" value="EcYidC-like_peri"/>
    <property type="match status" value="1"/>
</dbReference>
<evidence type="ECO:0000256" key="7">
    <source>
        <dbReference type="ARBA" id="ARBA00022927"/>
    </source>
</evidence>
<evidence type="ECO:0000256" key="11">
    <source>
        <dbReference type="ARBA" id="ARBA00033245"/>
    </source>
</evidence>
<evidence type="ECO:0000256" key="9">
    <source>
        <dbReference type="ARBA" id="ARBA00023136"/>
    </source>
</evidence>
<evidence type="ECO:0000256" key="12">
    <source>
        <dbReference type="ARBA" id="ARBA00033342"/>
    </source>
</evidence>
<dbReference type="NCBIfam" id="TIGR03593">
    <property type="entry name" value="yidC_nterm"/>
    <property type="match status" value="1"/>
</dbReference>
<keyword evidence="9 13" id="KW-0472">Membrane</keyword>
<accession>A0A062XZQ4</accession>
<name>A0A062XZQ4_9BACT</name>
<dbReference type="Pfam" id="PF02096">
    <property type="entry name" value="60KD_IMP"/>
    <property type="match status" value="1"/>
</dbReference>
<dbReference type="InterPro" id="IPR038221">
    <property type="entry name" value="YidC_periplasmic_sf"/>
</dbReference>
<dbReference type="InterPro" id="IPR028053">
    <property type="entry name" value="Membr_insert_YidC_N"/>
</dbReference>
<comment type="similarity">
    <text evidence="2 13">Belongs to the OXA1/ALB3/YidC family. Type 1 subfamily.</text>
</comment>
<dbReference type="InterPro" id="IPR001708">
    <property type="entry name" value="YidC/ALB3/OXA1/COX18"/>
</dbReference>
<dbReference type="RefSeq" id="WP_038046237.1">
    <property type="nucleotide sequence ID" value="NZ_JMFG01000002.1"/>
</dbReference>
<keyword evidence="4 13" id="KW-0813">Transport</keyword>
<feature type="domain" description="Membrane insertase YidC/Oxa/ALB C-terminal" evidence="14">
    <location>
        <begin position="312"/>
        <end position="496"/>
    </location>
</feature>
<dbReference type="AlphaFoldDB" id="A0A062XZQ4"/>
<reference evidence="16 17" key="1">
    <citation type="submission" date="2014-04" db="EMBL/GenBank/DDBJ databases">
        <title>The Genome Sequence of Thermoanaerobaculum aquaticum MP-01, The First Cultivated Group 23 Acidobacterium.</title>
        <authorList>
            <person name="Stamps B.W."/>
            <person name="Losey N.A."/>
            <person name="Lawson P.A."/>
            <person name="Stevenson B.S."/>
        </authorList>
    </citation>
    <scope>NUCLEOTIDE SEQUENCE [LARGE SCALE GENOMIC DNA]</scope>
    <source>
        <strain evidence="16 17">MP-01</strain>
    </source>
</reference>
<comment type="caution">
    <text evidence="16">The sequence shown here is derived from an EMBL/GenBank/DDBJ whole genome shotgun (WGS) entry which is preliminary data.</text>
</comment>
<comment type="subunit">
    <text evidence="13">Interacts with the Sec translocase complex via SecD. Specifically interacts with transmembrane segments of nascent integral membrane proteins during membrane integration.</text>
</comment>
<sequence length="506" mass="55303">MERRALLAVLLSVVAVVVWYSLFPPKPPVPPELSQPGPTPTAAAEGTVPAEAAALPVAAEAVVGEREEQVVLGDEEFRVVVSNRGGVVVSLQLGGFRDEKGNPQELVGAGIPPLALVPDGPWNRELYRVERDGNRVSLRWADGQGHLVEKRLWVEGPYRLRVEGKALGFGKDVGVVVGSLATWAGGGKTDSLGRADFVVASGGKLKRVTLGKAEKVEATGAVAFVGAEDRYFLLAFLPEQAAGGRAEGAEGRAVVVSSGEFAGTLVAAPKEHKLLKSFGRGLEETLSFGLFGFLSLLFLEVLRWIYGWSGNWGVGIIVLTALIRVLLFPLTHKSTVAMRGMAKLQPKIKAIQERYQERVKKDPAARQRMNQEIMELYRREGVNPMGGCLPLLVQIPILWALYTLFAFAIELRHQPFIFWIRDLSAKDPTYITPILMTASMVLQQRLAPQTGDPAQRRMFMLLPFVFGLMFMNFPAGLVLYWLVNNVLTIGQQLLTDKLLSRETSGA</sequence>
<feature type="domain" description="Membrane insertase YidC N-terminal" evidence="15">
    <location>
        <begin position="76"/>
        <end position="296"/>
    </location>
</feature>
<evidence type="ECO:0000256" key="5">
    <source>
        <dbReference type="ARBA" id="ARBA00022475"/>
    </source>
</evidence>
<keyword evidence="7 13" id="KW-0653">Protein transport</keyword>
<keyword evidence="8 13" id="KW-1133">Transmembrane helix</keyword>
<dbReference type="CDD" id="cd20070">
    <property type="entry name" value="5TM_YidC_Alb3"/>
    <property type="match status" value="1"/>
</dbReference>
<dbReference type="InterPro" id="IPR028055">
    <property type="entry name" value="YidC/Oxa/ALB_C"/>
</dbReference>
<keyword evidence="10 13" id="KW-0143">Chaperone</keyword>
<comment type="subcellular location">
    <subcellularLocation>
        <location evidence="1">Cell inner membrane</location>
        <topology evidence="1">Multi-pass membrane protein</topology>
    </subcellularLocation>
    <subcellularLocation>
        <location evidence="13">Cell membrane</location>
        <topology evidence="13">Multi-pass membrane protein</topology>
    </subcellularLocation>
</comment>
<dbReference type="InterPro" id="IPR019998">
    <property type="entry name" value="Membr_insert_YidC"/>
</dbReference>
<dbReference type="PRINTS" id="PR00701">
    <property type="entry name" value="60KDINNERMP"/>
</dbReference>
<evidence type="ECO:0000313" key="17">
    <source>
        <dbReference type="Proteomes" id="UP000027284"/>
    </source>
</evidence>
<evidence type="ECO:0000256" key="2">
    <source>
        <dbReference type="ARBA" id="ARBA00010527"/>
    </source>
</evidence>
<organism evidence="16 17">
    <name type="scientific">Thermoanaerobaculum aquaticum</name>
    <dbReference type="NCBI Taxonomy" id="1312852"/>
    <lineage>
        <taxon>Bacteria</taxon>
        <taxon>Pseudomonadati</taxon>
        <taxon>Acidobacteriota</taxon>
        <taxon>Thermoanaerobaculia</taxon>
        <taxon>Thermoanaerobaculales</taxon>
        <taxon>Thermoanaerobaculaceae</taxon>
        <taxon>Thermoanaerobaculum</taxon>
    </lineage>
</organism>
<evidence type="ECO:0000256" key="8">
    <source>
        <dbReference type="ARBA" id="ARBA00022989"/>
    </source>
</evidence>
<dbReference type="Pfam" id="PF14849">
    <property type="entry name" value="YidC_periplas"/>
    <property type="match status" value="1"/>
</dbReference>
<feature type="transmembrane region" description="Helical" evidence="13">
    <location>
        <begin position="459"/>
        <end position="483"/>
    </location>
</feature>
<evidence type="ECO:0000256" key="13">
    <source>
        <dbReference type="HAMAP-Rule" id="MF_01810"/>
    </source>
</evidence>
<evidence type="ECO:0000259" key="15">
    <source>
        <dbReference type="Pfam" id="PF14849"/>
    </source>
</evidence>
<keyword evidence="6 13" id="KW-0812">Transmembrane</keyword>
<dbReference type="PANTHER" id="PTHR12428:SF65">
    <property type="entry name" value="CYTOCHROME C OXIDASE ASSEMBLY PROTEIN COX18, MITOCHONDRIAL"/>
    <property type="match status" value="1"/>
</dbReference>
<dbReference type="NCBIfam" id="TIGR03592">
    <property type="entry name" value="yidC_oxa1_cterm"/>
    <property type="match status" value="1"/>
</dbReference>
<keyword evidence="17" id="KW-1185">Reference proteome</keyword>
<dbReference type="PRINTS" id="PR01900">
    <property type="entry name" value="YIDCPROTEIN"/>
</dbReference>
<evidence type="ECO:0000259" key="14">
    <source>
        <dbReference type="Pfam" id="PF02096"/>
    </source>
</evidence>
<dbReference type="InterPro" id="IPR047196">
    <property type="entry name" value="YidC_ALB_C"/>
</dbReference>
<dbReference type="GO" id="GO:0005886">
    <property type="term" value="C:plasma membrane"/>
    <property type="evidence" value="ECO:0007669"/>
    <property type="project" value="UniProtKB-SubCell"/>
</dbReference>